<comment type="caution">
    <text evidence="1">The sequence shown here is derived from an EMBL/GenBank/DDBJ whole genome shotgun (WGS) entry which is preliminary data.</text>
</comment>
<evidence type="ECO:0000313" key="1">
    <source>
        <dbReference type="EMBL" id="MBS9341060.1"/>
    </source>
</evidence>
<organism evidence="1 2">
    <name type="scientific">Neisseria elongata subsp. nitroreducens</name>
    <dbReference type="NCBI Taxonomy" id="90367"/>
    <lineage>
        <taxon>Bacteria</taxon>
        <taxon>Pseudomonadati</taxon>
        <taxon>Pseudomonadota</taxon>
        <taxon>Betaproteobacteria</taxon>
        <taxon>Neisseriales</taxon>
        <taxon>Neisseriaceae</taxon>
        <taxon>Neisseria</taxon>
    </lineage>
</organism>
<evidence type="ECO:0000313" key="2">
    <source>
        <dbReference type="Proteomes" id="UP000708805"/>
    </source>
</evidence>
<gene>
    <name evidence="1" type="ORF">J8641_09665</name>
</gene>
<dbReference type="Proteomes" id="UP000708805">
    <property type="component" value="Unassembled WGS sequence"/>
</dbReference>
<protein>
    <submittedName>
        <fullName evidence="1">Uncharacterized protein</fullName>
    </submittedName>
</protein>
<name>A0A9X0ZX42_NEIEL</name>
<dbReference type="EMBL" id="JAGJWT010000009">
    <property type="protein sequence ID" value="MBS9341060.1"/>
    <property type="molecule type" value="Genomic_DNA"/>
</dbReference>
<dbReference type="RefSeq" id="WP_214038207.1">
    <property type="nucleotide sequence ID" value="NZ_JAGJWT010000009.1"/>
</dbReference>
<dbReference type="AlphaFoldDB" id="A0A9X0ZX42"/>
<accession>A0A9X0ZX42</accession>
<proteinExistence type="predicted"/>
<reference evidence="1" key="1">
    <citation type="submission" date="2021-04" db="EMBL/GenBank/DDBJ databases">
        <title>Genomic characterization of endocarditis-associated Neisseria elongata subsp. nitroreducens.</title>
        <authorList>
            <person name="Schorner M."/>
            <person name="Passarelli-Araujo H."/>
            <person name="Scheffer M."/>
            <person name="Barazzetti F."/>
            <person name="Martins J."/>
            <person name="Machado H."/>
            <person name="Palmeiro J."/>
            <person name="Bazzo M."/>
        </authorList>
    </citation>
    <scope>NUCLEOTIDE SEQUENCE</scope>
    <source>
        <strain evidence="1">Nel_M001</strain>
    </source>
</reference>
<sequence length="154" mass="17396">MKQPYLLQTSHDSLILFDNGKDNFLADFHQAFSGCEVESEYENIFALFGTDAFFTVRGGQLDLQDWDGKIYFSLPLPFPLDLADGCSVMLVGTLEPVAAERLQVRFADKDDNAGLLQALFDFAAPNGWEPYDCSALCICLFNEQERMKREFELA</sequence>